<name>A0ABZ1YD66_9ACTN</name>
<accession>A0ABZ1YD66</accession>
<sequence>MSLDPMSAIVAFLRSVPEIPAGSVTGDMNAREVGITTVYVYIEEGYQVVRDAMDRIYVAFEVYSLDREEAAELSLVVRKHLLQGLRHVTVGDIYFLDAHDEEYPNYEPDASSREHVYSGVVSLYHQSA</sequence>
<dbReference type="RefSeq" id="WP_395759476.1">
    <property type="nucleotide sequence ID" value="NZ_CP109207.1"/>
</dbReference>
<protein>
    <recommendedName>
        <fullName evidence="2">Tail terminator</fullName>
    </recommendedName>
</protein>
<dbReference type="EMBL" id="CP109207">
    <property type="protein sequence ID" value="WUU56616.1"/>
    <property type="molecule type" value="Genomic_DNA"/>
</dbReference>
<evidence type="ECO:0008006" key="2">
    <source>
        <dbReference type="Google" id="ProtNLM"/>
    </source>
</evidence>
<reference evidence="1" key="1">
    <citation type="submission" date="2022-10" db="EMBL/GenBank/DDBJ databases">
        <title>The complete genomes of actinobacterial strains from the NBC collection.</title>
        <authorList>
            <person name="Joergensen T.S."/>
            <person name="Alvarez Arevalo M."/>
            <person name="Sterndorff E.B."/>
            <person name="Faurdal D."/>
            <person name="Vuksanovic O."/>
            <person name="Mourched A.-S."/>
            <person name="Charusanti P."/>
            <person name="Shaw S."/>
            <person name="Blin K."/>
            <person name="Weber T."/>
        </authorList>
    </citation>
    <scope>NUCLEOTIDE SEQUENCE [LARGE SCALE GENOMIC DNA]</scope>
    <source>
        <strain evidence="1">NBC 01686</strain>
    </source>
</reference>
<proteinExistence type="predicted"/>
<gene>
    <name evidence="1" type="ORF">OIE82_27120</name>
</gene>
<organism evidence="1">
    <name type="scientific">Streptomyces althioticus</name>
    <dbReference type="NCBI Taxonomy" id="83380"/>
    <lineage>
        <taxon>Bacteria</taxon>
        <taxon>Bacillati</taxon>
        <taxon>Actinomycetota</taxon>
        <taxon>Actinomycetes</taxon>
        <taxon>Kitasatosporales</taxon>
        <taxon>Streptomycetaceae</taxon>
        <taxon>Streptomyces</taxon>
        <taxon>Streptomyces althioticus group</taxon>
    </lineage>
</organism>
<evidence type="ECO:0000313" key="1">
    <source>
        <dbReference type="EMBL" id="WUU56616.1"/>
    </source>
</evidence>